<dbReference type="Pfam" id="PF13424">
    <property type="entry name" value="TPR_12"/>
    <property type="match status" value="2"/>
</dbReference>
<feature type="compositionally biased region" description="Acidic residues" evidence="1">
    <location>
        <begin position="328"/>
        <end position="340"/>
    </location>
</feature>
<dbReference type="SMART" id="SM00028">
    <property type="entry name" value="TPR"/>
    <property type="match status" value="4"/>
</dbReference>
<dbReference type="PRINTS" id="PR00381">
    <property type="entry name" value="KINESINLIGHT"/>
</dbReference>
<name>A0A9W9X666_9EURO</name>
<accession>A0A9W9X666</accession>
<protein>
    <recommendedName>
        <fullName evidence="4">TPR-like protein</fullName>
    </recommendedName>
</protein>
<dbReference type="InterPro" id="IPR011990">
    <property type="entry name" value="TPR-like_helical_dom_sf"/>
</dbReference>
<dbReference type="SUPFAM" id="SSF48452">
    <property type="entry name" value="TPR-like"/>
    <property type="match status" value="2"/>
</dbReference>
<evidence type="ECO:0000256" key="1">
    <source>
        <dbReference type="SAM" id="MobiDB-lite"/>
    </source>
</evidence>
<evidence type="ECO:0000313" key="2">
    <source>
        <dbReference type="EMBL" id="KAJ5485022.1"/>
    </source>
</evidence>
<dbReference type="Gene3D" id="1.25.40.10">
    <property type="entry name" value="Tetratricopeptide repeat domain"/>
    <property type="match status" value="3"/>
</dbReference>
<dbReference type="GeneID" id="81624861"/>
<dbReference type="Pfam" id="PF13374">
    <property type="entry name" value="TPR_10"/>
    <property type="match status" value="4"/>
</dbReference>
<sequence length="832" mass="94292">MTEIVFNGANSGAQVAVNYGEINNSQFYWPPERPETPPEPLSTVPFDRDPDFVNHGTLLEQIEIKGSELGSRIALVANRNLPLNTRIAFATNRPRHGFFWILANNAARFEQSIRDIADRVKMYGRRNAQANVFKLFHDWLQDERNGKWIVILDNLDDDQFLHEVPPVQQDIQGKDDSIKPGRSIWEYFPRSLKGNILITSRSRRVVSSIVDDRDIIPVDLMQKDDAVNLFKKKFRAEGNAEDIIDLTKALDFMPLAIVQAASYIKQLAPRISVPEYLMEFRRSDSQKVTLLADMLSLMSFFDRQGIPDTLIRERKPVKLHTGSPVSETIDEATNDSDGESPSESSVVDWTFEDDVLLLRDYSLISIGANNTGFEMHRLVQLATQKWLEGNFPVSSFENWPRCQLLFSHLQCALTQRPHTETSLGEWASLLLEGASFTLSRGNAVESRRMAKMAVQATQTLFGPEDDKTLSSHEILGLAYRNAGEWKKATTLFEQVSDLGRFEKSEKIQVQVLETRKKKLGKHHSDPLISMNNLATTYSCQGRWKDAEILYLQVLEIRKTLLGEDHNLTLTSMSNLALTYWKQGQCQQAEELQKGVLRIITIKLGKDHPQTLTSMNNLVSTYSDQGRWNEAEELELQVLEARKLKLGVDHPETLISMANLASSYSNQGRWEEAEQLQVSLLEVCKSKLGEYYPTTLTTMSNLALSYSEQGLWADAVILQVQEMEACKHTMGNDHPDTLISMGNLANDQNQWDNAETLLRKVAKIRKIKFGKTHVSTQRSVSNLALVYWKTGRWKKAEVLQIEVTETLKMILGESNPLTLMAMANLALIQESSG</sequence>
<dbReference type="RefSeq" id="XP_056789806.1">
    <property type="nucleotide sequence ID" value="XM_056934612.1"/>
</dbReference>
<comment type="caution">
    <text evidence="2">The sequence shown here is derived from an EMBL/GenBank/DDBJ whole genome shotgun (WGS) entry which is preliminary data.</text>
</comment>
<gene>
    <name evidence="2" type="ORF">N7539_005010</name>
</gene>
<organism evidence="2 3">
    <name type="scientific">Penicillium diatomitis</name>
    <dbReference type="NCBI Taxonomy" id="2819901"/>
    <lineage>
        <taxon>Eukaryota</taxon>
        <taxon>Fungi</taxon>
        <taxon>Dikarya</taxon>
        <taxon>Ascomycota</taxon>
        <taxon>Pezizomycotina</taxon>
        <taxon>Eurotiomycetes</taxon>
        <taxon>Eurotiomycetidae</taxon>
        <taxon>Eurotiales</taxon>
        <taxon>Aspergillaceae</taxon>
        <taxon>Penicillium</taxon>
    </lineage>
</organism>
<dbReference type="Proteomes" id="UP001148312">
    <property type="component" value="Unassembled WGS sequence"/>
</dbReference>
<dbReference type="SUPFAM" id="SSF52540">
    <property type="entry name" value="P-loop containing nucleoside triphosphate hydrolases"/>
    <property type="match status" value="1"/>
</dbReference>
<dbReference type="InterPro" id="IPR027417">
    <property type="entry name" value="P-loop_NTPase"/>
</dbReference>
<reference evidence="2" key="1">
    <citation type="submission" date="2022-12" db="EMBL/GenBank/DDBJ databases">
        <authorList>
            <person name="Petersen C."/>
        </authorList>
    </citation>
    <scope>NUCLEOTIDE SEQUENCE</scope>
    <source>
        <strain evidence="2">IBT 30728</strain>
    </source>
</reference>
<feature type="region of interest" description="Disordered" evidence="1">
    <location>
        <begin position="319"/>
        <end position="345"/>
    </location>
</feature>
<dbReference type="EMBL" id="JAPWDQ010000005">
    <property type="protein sequence ID" value="KAJ5485022.1"/>
    <property type="molecule type" value="Genomic_DNA"/>
</dbReference>
<dbReference type="AlphaFoldDB" id="A0A9W9X666"/>
<dbReference type="PANTHER" id="PTHR46082">
    <property type="entry name" value="ATP/GTP-BINDING PROTEIN-RELATED"/>
    <property type="match status" value="1"/>
</dbReference>
<dbReference type="InterPro" id="IPR019734">
    <property type="entry name" value="TPR_rpt"/>
</dbReference>
<reference evidence="2" key="2">
    <citation type="journal article" date="2023" name="IMA Fungus">
        <title>Comparative genomic study of the Penicillium genus elucidates a diverse pangenome and 15 lateral gene transfer events.</title>
        <authorList>
            <person name="Petersen C."/>
            <person name="Sorensen T."/>
            <person name="Nielsen M.R."/>
            <person name="Sondergaard T.E."/>
            <person name="Sorensen J.L."/>
            <person name="Fitzpatrick D.A."/>
            <person name="Frisvad J.C."/>
            <person name="Nielsen K.L."/>
        </authorList>
    </citation>
    <scope>NUCLEOTIDE SEQUENCE</scope>
    <source>
        <strain evidence="2">IBT 30728</strain>
    </source>
</reference>
<dbReference type="InterPro" id="IPR053137">
    <property type="entry name" value="NLR-like"/>
</dbReference>
<proteinExistence type="predicted"/>
<evidence type="ECO:0000313" key="3">
    <source>
        <dbReference type="Proteomes" id="UP001148312"/>
    </source>
</evidence>
<evidence type="ECO:0008006" key="4">
    <source>
        <dbReference type="Google" id="ProtNLM"/>
    </source>
</evidence>
<dbReference type="PANTHER" id="PTHR46082:SF6">
    <property type="entry name" value="AAA+ ATPASE DOMAIN-CONTAINING PROTEIN-RELATED"/>
    <property type="match status" value="1"/>
</dbReference>
<keyword evidence="3" id="KW-1185">Reference proteome</keyword>
<dbReference type="Gene3D" id="3.40.50.300">
    <property type="entry name" value="P-loop containing nucleotide triphosphate hydrolases"/>
    <property type="match status" value="1"/>
</dbReference>